<keyword evidence="4" id="KW-0722">Serine protease inhibitor</keyword>
<keyword evidence="2" id="KW-0963">Cytoplasm</keyword>
<evidence type="ECO:0000259" key="5">
    <source>
        <dbReference type="Pfam" id="PF00079"/>
    </source>
</evidence>
<reference evidence="6" key="2">
    <citation type="submission" date="2025-09" db="UniProtKB">
        <authorList>
            <consortium name="Ensembl"/>
        </authorList>
    </citation>
    <scope>IDENTIFICATION</scope>
</reference>
<keyword evidence="7" id="KW-1185">Reference proteome</keyword>
<dbReference type="Pfam" id="PF00079">
    <property type="entry name" value="Serpin"/>
    <property type="match status" value="1"/>
</dbReference>
<name>A0A7N8XDT7_9TELE</name>
<feature type="domain" description="Serpin" evidence="5">
    <location>
        <begin position="27"/>
        <end position="74"/>
    </location>
</feature>
<keyword evidence="3" id="KW-0646">Protease inhibitor</keyword>
<dbReference type="Ensembl" id="ENSMAMT00000059723.1">
    <property type="protein sequence ID" value="ENSMAMP00000049442.1"/>
    <property type="gene ID" value="ENSMAMG00000027981.1"/>
</dbReference>
<dbReference type="InParanoid" id="A0A7N8XDT7"/>
<protein>
    <recommendedName>
        <fullName evidence="5">Serpin domain-containing protein</fullName>
    </recommendedName>
</protein>
<proteinExistence type="predicted"/>
<dbReference type="InterPro" id="IPR042178">
    <property type="entry name" value="Serpin_sf_1"/>
</dbReference>
<evidence type="ECO:0000313" key="7">
    <source>
        <dbReference type="Proteomes" id="UP000261640"/>
    </source>
</evidence>
<evidence type="ECO:0000313" key="6">
    <source>
        <dbReference type="Ensembl" id="ENSMAMP00000049442.1"/>
    </source>
</evidence>
<dbReference type="InterPro" id="IPR042185">
    <property type="entry name" value="Serpin_sf_2"/>
</dbReference>
<dbReference type="GO" id="GO:0005737">
    <property type="term" value="C:cytoplasm"/>
    <property type="evidence" value="ECO:0007669"/>
    <property type="project" value="UniProtKB-SubCell"/>
</dbReference>
<dbReference type="PANTHER" id="PTHR11461">
    <property type="entry name" value="SERINE PROTEASE INHIBITOR, SERPIN"/>
    <property type="match status" value="1"/>
</dbReference>
<evidence type="ECO:0000256" key="3">
    <source>
        <dbReference type="ARBA" id="ARBA00022690"/>
    </source>
</evidence>
<dbReference type="InterPro" id="IPR036186">
    <property type="entry name" value="Serpin_sf"/>
</dbReference>
<dbReference type="Gene3D" id="2.30.39.10">
    <property type="entry name" value="Alpha-1-antitrypsin, domain 1"/>
    <property type="match status" value="1"/>
</dbReference>
<dbReference type="InterPro" id="IPR023796">
    <property type="entry name" value="Serpin_dom"/>
</dbReference>
<dbReference type="SUPFAM" id="SSF56574">
    <property type="entry name" value="Serpins"/>
    <property type="match status" value="1"/>
</dbReference>
<evidence type="ECO:0000256" key="2">
    <source>
        <dbReference type="ARBA" id="ARBA00022490"/>
    </source>
</evidence>
<reference evidence="6" key="1">
    <citation type="submission" date="2025-08" db="UniProtKB">
        <authorList>
            <consortium name="Ensembl"/>
        </authorList>
    </citation>
    <scope>IDENTIFICATION</scope>
</reference>
<accession>A0A7N8XDT7</accession>
<dbReference type="GO" id="GO:0004867">
    <property type="term" value="F:serine-type endopeptidase inhibitor activity"/>
    <property type="evidence" value="ECO:0007669"/>
    <property type="project" value="UniProtKB-KW"/>
</dbReference>
<comment type="subcellular location">
    <subcellularLocation>
        <location evidence="1">Cytoplasm</location>
    </subcellularLocation>
</comment>
<dbReference type="Proteomes" id="UP000261640">
    <property type="component" value="Unplaced"/>
</dbReference>
<sequence length="113" mass="12513">MKRGFRVFAFSRKMIHALEMGKSKLYKDVFCEGRADLSGINGEGGLFLSMVVHKTFLDVNDKGTEAAAATAGMMVGSVFFFCDYSILFPLSSQEQNKSRLNQLTLAPLSLTFQ</sequence>
<dbReference type="InterPro" id="IPR000215">
    <property type="entry name" value="Serpin_fam"/>
</dbReference>
<evidence type="ECO:0000256" key="4">
    <source>
        <dbReference type="ARBA" id="ARBA00022900"/>
    </source>
</evidence>
<organism evidence="6 7">
    <name type="scientific">Mastacembelus armatus</name>
    <name type="common">zig-zag eel</name>
    <dbReference type="NCBI Taxonomy" id="205130"/>
    <lineage>
        <taxon>Eukaryota</taxon>
        <taxon>Metazoa</taxon>
        <taxon>Chordata</taxon>
        <taxon>Craniata</taxon>
        <taxon>Vertebrata</taxon>
        <taxon>Euteleostomi</taxon>
        <taxon>Actinopterygii</taxon>
        <taxon>Neopterygii</taxon>
        <taxon>Teleostei</taxon>
        <taxon>Neoteleostei</taxon>
        <taxon>Acanthomorphata</taxon>
        <taxon>Anabantaria</taxon>
        <taxon>Synbranchiformes</taxon>
        <taxon>Mastacembelidae</taxon>
        <taxon>Mastacembelus</taxon>
    </lineage>
</organism>
<dbReference type="GO" id="GO:0005615">
    <property type="term" value="C:extracellular space"/>
    <property type="evidence" value="ECO:0007669"/>
    <property type="project" value="InterPro"/>
</dbReference>
<dbReference type="AlphaFoldDB" id="A0A7N8XDT7"/>
<dbReference type="PANTHER" id="PTHR11461:SF180">
    <property type="entry name" value="LEUKOCYTE ELASTASE INHIBITOR"/>
    <property type="match status" value="1"/>
</dbReference>
<evidence type="ECO:0000256" key="1">
    <source>
        <dbReference type="ARBA" id="ARBA00004496"/>
    </source>
</evidence>
<dbReference type="Gene3D" id="3.30.497.10">
    <property type="entry name" value="Antithrombin, subunit I, domain 2"/>
    <property type="match status" value="1"/>
</dbReference>